<comment type="function">
    <text evidence="9">Part of the tripartite ATP-independent periplasmic (TRAP) transport system.</text>
</comment>
<dbReference type="GO" id="GO:0015740">
    <property type="term" value="P:C4-dicarboxylate transport"/>
    <property type="evidence" value="ECO:0007669"/>
    <property type="project" value="TreeGrafter"/>
</dbReference>
<comment type="subunit">
    <text evidence="9">The complex comprises the extracytoplasmic solute receptor protein and the two transmembrane proteins.</text>
</comment>
<dbReference type="KEGG" id="paby:Ga0080574_TMP181"/>
<evidence type="ECO:0000256" key="6">
    <source>
        <dbReference type="ARBA" id="ARBA00022989"/>
    </source>
</evidence>
<evidence type="ECO:0000256" key="7">
    <source>
        <dbReference type="ARBA" id="ARBA00023136"/>
    </source>
</evidence>
<keyword evidence="2 9" id="KW-0813">Transport</keyword>
<protein>
    <recommendedName>
        <fullName evidence="9">TRAP transporter small permease protein</fullName>
    </recommendedName>
</protein>
<keyword evidence="4 9" id="KW-0997">Cell inner membrane</keyword>
<keyword evidence="11" id="KW-0614">Plasmid</keyword>
<evidence type="ECO:0000256" key="2">
    <source>
        <dbReference type="ARBA" id="ARBA00022448"/>
    </source>
</evidence>
<feature type="transmembrane region" description="Helical" evidence="9">
    <location>
        <begin position="12"/>
        <end position="34"/>
    </location>
</feature>
<dbReference type="InterPro" id="IPR007387">
    <property type="entry name" value="TRAP_DctQ"/>
</dbReference>
<feature type="domain" description="Tripartite ATP-independent periplasmic transporters DctQ component" evidence="10">
    <location>
        <begin position="30"/>
        <end position="161"/>
    </location>
</feature>
<evidence type="ECO:0000313" key="12">
    <source>
        <dbReference type="Proteomes" id="UP000187059"/>
    </source>
</evidence>
<sequence>MRAIIETLDKALGVVERFAALIAGLLILALMSLVCAEVLGRGLFNHAIRGSIDIVEQLMVALVALGIAYCQSHFGNVRMTLVSDRCRGRAKWLSELFALAVALFVVVILTKGSWLNFMRSWNNGGDTPEIGIPLWPGILLVTCALGLLALRLALQSAEALRLLAQPGDGSKLFGHPADAIETTPYE</sequence>
<keyword evidence="7 9" id="KW-0472">Membrane</keyword>
<comment type="similarity">
    <text evidence="8 9">Belongs to the TRAP transporter small permease family.</text>
</comment>
<dbReference type="PANTHER" id="PTHR35011">
    <property type="entry name" value="2,3-DIKETO-L-GULONATE TRAP TRANSPORTER SMALL PERMEASE PROTEIN YIAM"/>
    <property type="match status" value="1"/>
</dbReference>
<proteinExistence type="inferred from homology"/>
<dbReference type="PANTHER" id="PTHR35011:SF10">
    <property type="entry name" value="TRAP TRANSPORTER SMALL PERMEASE PROTEIN"/>
    <property type="match status" value="1"/>
</dbReference>
<geneLocation type="plasmid" evidence="12">
    <name>ppaby2</name>
</geneLocation>
<evidence type="ECO:0000259" key="10">
    <source>
        <dbReference type="Pfam" id="PF04290"/>
    </source>
</evidence>
<dbReference type="Proteomes" id="UP000187059">
    <property type="component" value="Plasmid pPABY2"/>
</dbReference>
<dbReference type="OrthoDB" id="7851232at2"/>
<dbReference type="InterPro" id="IPR055348">
    <property type="entry name" value="DctQ"/>
</dbReference>
<organism evidence="11 12">
    <name type="scientific">Salipiger abyssi</name>
    <dbReference type="NCBI Taxonomy" id="1250539"/>
    <lineage>
        <taxon>Bacteria</taxon>
        <taxon>Pseudomonadati</taxon>
        <taxon>Pseudomonadota</taxon>
        <taxon>Alphaproteobacteria</taxon>
        <taxon>Rhodobacterales</taxon>
        <taxon>Roseobacteraceae</taxon>
        <taxon>Salipiger</taxon>
    </lineage>
</organism>
<keyword evidence="3" id="KW-1003">Cell membrane</keyword>
<evidence type="ECO:0000256" key="1">
    <source>
        <dbReference type="ARBA" id="ARBA00004429"/>
    </source>
</evidence>
<dbReference type="AlphaFoldDB" id="A0A1P8UMA8"/>
<evidence type="ECO:0000256" key="5">
    <source>
        <dbReference type="ARBA" id="ARBA00022692"/>
    </source>
</evidence>
<name>A0A1P8UMA8_9RHOB</name>
<evidence type="ECO:0000256" key="4">
    <source>
        <dbReference type="ARBA" id="ARBA00022519"/>
    </source>
</evidence>
<dbReference type="RefSeq" id="WP_076694247.1">
    <property type="nucleotide sequence ID" value="NZ_CP015090.1"/>
</dbReference>
<dbReference type="EMBL" id="CP015090">
    <property type="protein sequence ID" value="APZ50515.1"/>
    <property type="molecule type" value="Genomic_DNA"/>
</dbReference>
<feature type="transmembrane region" description="Helical" evidence="9">
    <location>
        <begin position="92"/>
        <end position="114"/>
    </location>
</feature>
<feature type="transmembrane region" description="Helical" evidence="9">
    <location>
        <begin position="134"/>
        <end position="154"/>
    </location>
</feature>
<accession>A0A1P8UMA8</accession>
<feature type="transmembrane region" description="Helical" evidence="9">
    <location>
        <begin position="54"/>
        <end position="71"/>
    </location>
</feature>
<keyword evidence="6 9" id="KW-1133">Transmembrane helix</keyword>
<dbReference type="GO" id="GO:0005886">
    <property type="term" value="C:plasma membrane"/>
    <property type="evidence" value="ECO:0007669"/>
    <property type="project" value="UniProtKB-SubCell"/>
</dbReference>
<reference evidence="11 12" key="1">
    <citation type="submission" date="2016-04" db="EMBL/GenBank/DDBJ databases">
        <title>Deep-sea bacteria in the southern Pacific.</title>
        <authorList>
            <person name="Tang K."/>
        </authorList>
    </citation>
    <scope>NUCLEOTIDE SEQUENCE [LARGE SCALE GENOMIC DNA]</scope>
    <source>
        <strain evidence="11 12">JLT2014</strain>
        <plasmid evidence="12">ppaby2</plasmid>
    </source>
</reference>
<dbReference type="Pfam" id="PF04290">
    <property type="entry name" value="DctQ"/>
    <property type="match status" value="1"/>
</dbReference>
<keyword evidence="12" id="KW-1185">Reference proteome</keyword>
<comment type="subcellular location">
    <subcellularLocation>
        <location evidence="1 9">Cell inner membrane</location>
        <topology evidence="1 9">Multi-pass membrane protein</topology>
    </subcellularLocation>
</comment>
<evidence type="ECO:0000313" key="11">
    <source>
        <dbReference type="EMBL" id="APZ50515.1"/>
    </source>
</evidence>
<keyword evidence="5 9" id="KW-0812">Transmembrane</keyword>
<evidence type="ECO:0000256" key="3">
    <source>
        <dbReference type="ARBA" id="ARBA00022475"/>
    </source>
</evidence>
<dbReference type="GO" id="GO:0022857">
    <property type="term" value="F:transmembrane transporter activity"/>
    <property type="evidence" value="ECO:0007669"/>
    <property type="project" value="UniProtKB-UniRule"/>
</dbReference>
<evidence type="ECO:0000256" key="9">
    <source>
        <dbReference type="RuleBase" id="RU369079"/>
    </source>
</evidence>
<evidence type="ECO:0000256" key="8">
    <source>
        <dbReference type="ARBA" id="ARBA00038436"/>
    </source>
</evidence>
<gene>
    <name evidence="11" type="ORF">Ga0080574_TMP181</name>
</gene>